<dbReference type="Proteomes" id="UP000182334">
    <property type="component" value="Chromosome III"/>
</dbReference>
<evidence type="ECO:0000256" key="1">
    <source>
        <dbReference type="SAM" id="Phobius"/>
    </source>
</evidence>
<dbReference type="EMBL" id="LT635758">
    <property type="protein sequence ID" value="SGZ51868.1"/>
    <property type="molecule type" value="Genomic_DNA"/>
</dbReference>
<dbReference type="InterPro" id="IPR006995">
    <property type="entry name" value="ATP_synth_F0_jsu"/>
</dbReference>
<keyword evidence="1" id="KW-0812">Transmembrane</keyword>
<dbReference type="PANTHER" id="PTHR28060">
    <property type="entry name" value="ATP SYNTHASE SUBUNIT J, MITOCHONDRIAL"/>
    <property type="match status" value="1"/>
</dbReference>
<sequence length="62" mass="7055">MTVKFATPVLKYYWPFATGAAISYALIWKAASAMQDTDEFINDPRHPRFANGGKFIDLEKKD</sequence>
<keyword evidence="1" id="KW-1133">Transmembrane helix</keyword>
<dbReference type="PANTHER" id="PTHR28060:SF1">
    <property type="entry name" value="ATP SYNTHASE SUBUNIT J, MITOCHONDRIAL"/>
    <property type="match status" value="1"/>
</dbReference>
<proteinExistence type="predicted"/>
<dbReference type="OrthoDB" id="5520611at2759"/>
<accession>A0A1L0D5U8</accession>
<gene>
    <name evidence="2" type="ORF">SAMEA4029010_CIC11G00000002920</name>
</gene>
<evidence type="ECO:0000313" key="3">
    <source>
        <dbReference type="Proteomes" id="UP000182334"/>
    </source>
</evidence>
<keyword evidence="1" id="KW-0472">Membrane</keyword>
<organism evidence="2 3">
    <name type="scientific">Sungouiella intermedia</name>
    <dbReference type="NCBI Taxonomy" id="45354"/>
    <lineage>
        <taxon>Eukaryota</taxon>
        <taxon>Fungi</taxon>
        <taxon>Dikarya</taxon>
        <taxon>Ascomycota</taxon>
        <taxon>Saccharomycotina</taxon>
        <taxon>Pichiomycetes</taxon>
        <taxon>Metschnikowiaceae</taxon>
        <taxon>Sungouiella</taxon>
    </lineage>
</organism>
<reference evidence="2 3" key="1">
    <citation type="submission" date="2016-10" db="EMBL/GenBank/DDBJ databases">
        <authorList>
            <person name="de Groot N.N."/>
        </authorList>
    </citation>
    <scope>NUCLEOTIDE SEQUENCE [LARGE SCALE GENOMIC DNA]</scope>
    <source>
        <strain evidence="2 3">CBS 141442</strain>
    </source>
</reference>
<dbReference type="GO" id="GO:0046933">
    <property type="term" value="F:proton-transporting ATP synthase activity, rotational mechanism"/>
    <property type="evidence" value="ECO:0007669"/>
    <property type="project" value="TreeGrafter"/>
</dbReference>
<feature type="transmembrane region" description="Helical" evidence="1">
    <location>
        <begin position="12"/>
        <end position="31"/>
    </location>
</feature>
<protein>
    <submittedName>
        <fullName evidence="2">CIC11C00000002920</fullName>
    </submittedName>
</protein>
<keyword evidence="3" id="KW-1185">Reference proteome</keyword>
<dbReference type="STRING" id="45354.A0A1L0D5U8"/>
<name>A0A1L0D5U8_9ASCO</name>
<dbReference type="AlphaFoldDB" id="A0A1L0D5U8"/>
<dbReference type="GO" id="GO:0045259">
    <property type="term" value="C:proton-transporting ATP synthase complex"/>
    <property type="evidence" value="ECO:0007669"/>
    <property type="project" value="InterPro"/>
</dbReference>
<evidence type="ECO:0000313" key="2">
    <source>
        <dbReference type="EMBL" id="SGZ51868.1"/>
    </source>
</evidence>
<dbReference type="Pfam" id="PF04911">
    <property type="entry name" value="ATP-synt_J"/>
    <property type="match status" value="1"/>
</dbReference>